<dbReference type="InterPro" id="IPR001375">
    <property type="entry name" value="Peptidase_S9_cat"/>
</dbReference>
<sequence length="646" mass="73123">MKKIKYLLITLACALNLNTIAMAASIPIESFSSLPLLESPQISPDGKSMVSIYNTAKGPMVVQSQFPSNKLTALAQLKKAKDRVDFVRWSGNKHVIIGTSYPDNYRGSYSRVSRIYSIDTETKKARELTHRRLRKDPWHKLQSYSLVSTLKNDHQHILISTYDTRDKGYSLFKVDLTDGSFDKYLANTYDIDSWFADHDGTVRLGIGIKKQEGLFDDKGHFITIWYRKTADDKFKKLHHKQYGKGDTFTVLGLTKNATKAYVLSDRETRRQSLWLFDIASGKFEKKIFGHEKYDLDSGISDSDGELIGVTWSDDFQQRYYFKDKDRQVFDTVKASLEDYQVFIASKSRDNTKVLAYAIQDNSPGKYFWFDLSTNKGGIWFSQYPKLENKPLASVQAIEFLASDGKKIPGYLTMPINLQPNSKPPLVVLPHGGPHSRDYRYFDPLVQLIAHEGYAVLQINFRGSSGFGTDFETSGYYQWGRRMQQDVMDGVDWLNKQNLVNGDACIVGGSYGGYVALTAAVQTNQAFKCFVSIAGISDLEEMIDDEERADTYVANIVDPADSDAKKALADVSAINHLDKIKAPILLIHGTKDTRVNFQQSSDFYSKAKSKGLNVRYIELKNGTHFLDNPDNRKVAYGEISAFLNKYL</sequence>
<feature type="chain" id="PRO_5045894201" evidence="2">
    <location>
        <begin position="24"/>
        <end position="646"/>
    </location>
</feature>
<dbReference type="SUPFAM" id="SSF53474">
    <property type="entry name" value="alpha/beta-Hydrolases"/>
    <property type="match status" value="1"/>
</dbReference>
<dbReference type="InterPro" id="IPR029058">
    <property type="entry name" value="AB_hydrolase_fold"/>
</dbReference>
<organism evidence="4 5">
    <name type="scientific">Shewanella psychropiezotolerans</name>
    <dbReference type="NCBI Taxonomy" id="2593655"/>
    <lineage>
        <taxon>Bacteria</taxon>
        <taxon>Pseudomonadati</taxon>
        <taxon>Pseudomonadota</taxon>
        <taxon>Gammaproteobacteria</taxon>
        <taxon>Alteromonadales</taxon>
        <taxon>Shewanellaceae</taxon>
        <taxon>Shewanella</taxon>
    </lineage>
</organism>
<keyword evidence="1" id="KW-0378">Hydrolase</keyword>
<dbReference type="EMBL" id="CP041614">
    <property type="protein sequence ID" value="QDO84628.1"/>
    <property type="molecule type" value="Genomic_DNA"/>
</dbReference>
<evidence type="ECO:0000313" key="5">
    <source>
        <dbReference type="Proteomes" id="UP000315947"/>
    </source>
</evidence>
<proteinExistence type="predicted"/>
<keyword evidence="2" id="KW-0732">Signal</keyword>
<dbReference type="PANTHER" id="PTHR42776">
    <property type="entry name" value="SERINE PEPTIDASE S9 FAMILY MEMBER"/>
    <property type="match status" value="1"/>
</dbReference>
<dbReference type="PANTHER" id="PTHR42776:SF27">
    <property type="entry name" value="DIPEPTIDYL PEPTIDASE FAMILY MEMBER 6"/>
    <property type="match status" value="1"/>
</dbReference>
<keyword evidence="5" id="KW-1185">Reference proteome</keyword>
<dbReference type="Pfam" id="PF00326">
    <property type="entry name" value="Peptidase_S9"/>
    <property type="match status" value="1"/>
</dbReference>
<evidence type="ECO:0000256" key="2">
    <source>
        <dbReference type="SAM" id="SignalP"/>
    </source>
</evidence>
<evidence type="ECO:0000313" key="4">
    <source>
        <dbReference type="EMBL" id="QDO84628.1"/>
    </source>
</evidence>
<dbReference type="Gene3D" id="3.40.50.1820">
    <property type="entry name" value="alpha/beta hydrolase"/>
    <property type="match status" value="1"/>
</dbReference>
<reference evidence="4 5" key="1">
    <citation type="submission" date="2019-07" db="EMBL/GenBank/DDBJ databases">
        <title>Shewanella sp. YLB-06 whole genomic sequence.</title>
        <authorList>
            <person name="Yu L."/>
        </authorList>
    </citation>
    <scope>NUCLEOTIDE SEQUENCE [LARGE SCALE GENOMIC DNA]</scope>
    <source>
        <strain evidence="4 5">YLB-06</strain>
    </source>
</reference>
<dbReference type="SUPFAM" id="SSF82171">
    <property type="entry name" value="DPP6 N-terminal domain-like"/>
    <property type="match status" value="1"/>
</dbReference>
<name>A0ABX5X3X2_9GAMM</name>
<feature type="domain" description="Peptidase S9 prolyl oligopeptidase catalytic" evidence="3">
    <location>
        <begin position="441"/>
        <end position="646"/>
    </location>
</feature>
<dbReference type="Proteomes" id="UP000315947">
    <property type="component" value="Chromosome"/>
</dbReference>
<gene>
    <name evidence="4" type="ORF">FM037_17175</name>
</gene>
<accession>A0ABX5X3X2</accession>
<evidence type="ECO:0000259" key="3">
    <source>
        <dbReference type="Pfam" id="PF00326"/>
    </source>
</evidence>
<evidence type="ECO:0000256" key="1">
    <source>
        <dbReference type="ARBA" id="ARBA00022801"/>
    </source>
</evidence>
<dbReference type="RefSeq" id="WP_144046979.1">
    <property type="nucleotide sequence ID" value="NZ_CP041614.1"/>
</dbReference>
<feature type="signal peptide" evidence="2">
    <location>
        <begin position="1"/>
        <end position="23"/>
    </location>
</feature>
<protein>
    <submittedName>
        <fullName evidence="4">S9 family peptidase</fullName>
    </submittedName>
</protein>